<proteinExistence type="predicted"/>
<evidence type="ECO:0000256" key="2">
    <source>
        <dbReference type="ARBA" id="ARBA00022448"/>
    </source>
</evidence>
<feature type="transmembrane region" description="Helical" evidence="7">
    <location>
        <begin position="195"/>
        <end position="215"/>
    </location>
</feature>
<dbReference type="PANTHER" id="PTHR43341">
    <property type="entry name" value="AMINO ACID PERMEASE"/>
    <property type="match status" value="1"/>
</dbReference>
<dbReference type="PANTHER" id="PTHR43341:SF4">
    <property type="entry name" value="ARGININE PERMEASE CAN1-RELATED"/>
    <property type="match status" value="1"/>
</dbReference>
<evidence type="ECO:0000256" key="4">
    <source>
        <dbReference type="ARBA" id="ARBA00022970"/>
    </source>
</evidence>
<keyword evidence="5 7" id="KW-1133">Transmembrane helix</keyword>
<dbReference type="Proteomes" id="UP001164743">
    <property type="component" value="Chromosome 18A"/>
</dbReference>
<comment type="subcellular location">
    <subcellularLocation>
        <location evidence="1">Membrane</location>
        <topology evidence="1">Multi-pass membrane protein</topology>
    </subcellularLocation>
</comment>
<gene>
    <name evidence="9" type="ORF">PtA15_18A3</name>
</gene>
<keyword evidence="6 7" id="KW-0472">Membrane</keyword>
<feature type="transmembrane region" description="Helical" evidence="7">
    <location>
        <begin position="464"/>
        <end position="482"/>
    </location>
</feature>
<accession>A0ABY7D5M4</accession>
<feature type="transmembrane region" description="Helical" evidence="7">
    <location>
        <begin position="418"/>
        <end position="443"/>
    </location>
</feature>
<evidence type="ECO:0000256" key="1">
    <source>
        <dbReference type="ARBA" id="ARBA00004141"/>
    </source>
</evidence>
<dbReference type="RefSeq" id="XP_053028503.1">
    <property type="nucleotide sequence ID" value="XM_053164935.1"/>
</dbReference>
<dbReference type="PIRSF" id="PIRSF006060">
    <property type="entry name" value="AA_transporter"/>
    <property type="match status" value="1"/>
</dbReference>
<sequence>MDSEHKGFQHRGTSYAEAEMKKHADHGFYETKEVNAVASTAGDVAIGENTVHRALEQRHISMIAIGGTIGTGLFLGMGEALNKGGPVGLVFGYLVMGLVVYAMTIALGEMVTMFPVSGSFTHYPCRFVDPALGFAVGWNYWYSMTIAVPSEVIAAAIVVEYWKAPVNKALWVTLFIVLGCAINFLGVRWYGETEFAFAAVKVVAVVVLIIVGIVIDLGGTPTHDRIGLRNFMNPGPFNQLHGIPGATGRFLAFWTVFIQASYSYMGTEMVAITAGEAANPRKTVPKAIERVFYRILVFYLGSTLVVGLLVPSSSPELLGGTGDASSSPFVIAIKSAGITVLPDMINVVILLSAISAASSKLYGGSRVLFGLSKDGMAPRIFSKCNDSGLPMWALLATCSAAGLSYMCLNNKASLAFQWFQNLSAMTGLLTWWAVLVSYLFFYHGMKVQGYSRDTLHYKAPFQPYASWIGVTMLTLIMLMSGFETFLKGGWSTSDFIAAYLTLPIFLGFYLYWKITKRTKFVSPKHMDFVTGTRELDEMDALEREKAVAPTTKWGKFIDWVGLSFFFFFFTGQSSLLFPN</sequence>
<reference evidence="9" key="1">
    <citation type="submission" date="2022-10" db="EMBL/GenBank/DDBJ databases">
        <title>Puccinia triticina Genome sequencing and assembly.</title>
        <authorList>
            <person name="Li C."/>
        </authorList>
    </citation>
    <scope>NUCLEOTIDE SEQUENCE</scope>
    <source>
        <strain evidence="9">Pt15</strain>
    </source>
</reference>
<feature type="transmembrane region" description="Helical" evidence="7">
    <location>
        <begin position="169"/>
        <end position="189"/>
    </location>
</feature>
<evidence type="ECO:0000313" key="9">
    <source>
        <dbReference type="EMBL" id="WAQ92948.1"/>
    </source>
</evidence>
<dbReference type="Gene3D" id="1.20.1740.10">
    <property type="entry name" value="Amino acid/polyamine transporter I"/>
    <property type="match status" value="1"/>
</dbReference>
<feature type="transmembrane region" description="Helical" evidence="7">
    <location>
        <begin position="140"/>
        <end position="162"/>
    </location>
</feature>
<feature type="transmembrane region" description="Helical" evidence="7">
    <location>
        <begin position="494"/>
        <end position="512"/>
    </location>
</feature>
<feature type="transmembrane region" description="Helical" evidence="7">
    <location>
        <begin position="89"/>
        <end position="108"/>
    </location>
</feature>
<dbReference type="EMBL" id="CP110438">
    <property type="protein sequence ID" value="WAQ92948.1"/>
    <property type="molecule type" value="Genomic_DNA"/>
</dbReference>
<name>A0ABY7D5M4_9BASI</name>
<organism evidence="9 10">
    <name type="scientific">Puccinia triticina</name>
    <dbReference type="NCBI Taxonomy" id="208348"/>
    <lineage>
        <taxon>Eukaryota</taxon>
        <taxon>Fungi</taxon>
        <taxon>Dikarya</taxon>
        <taxon>Basidiomycota</taxon>
        <taxon>Pucciniomycotina</taxon>
        <taxon>Pucciniomycetes</taxon>
        <taxon>Pucciniales</taxon>
        <taxon>Pucciniaceae</taxon>
        <taxon>Puccinia</taxon>
    </lineage>
</organism>
<dbReference type="Pfam" id="PF00324">
    <property type="entry name" value="AA_permease"/>
    <property type="match status" value="1"/>
</dbReference>
<evidence type="ECO:0000259" key="8">
    <source>
        <dbReference type="Pfam" id="PF00324"/>
    </source>
</evidence>
<evidence type="ECO:0000256" key="7">
    <source>
        <dbReference type="SAM" id="Phobius"/>
    </source>
</evidence>
<dbReference type="GeneID" id="77805720"/>
<feature type="transmembrane region" description="Helical" evidence="7">
    <location>
        <begin position="291"/>
        <end position="310"/>
    </location>
</feature>
<dbReference type="InterPro" id="IPR050524">
    <property type="entry name" value="APC_YAT"/>
</dbReference>
<dbReference type="InterPro" id="IPR004841">
    <property type="entry name" value="AA-permease/SLC12A_dom"/>
</dbReference>
<feature type="domain" description="Amino acid permease/ SLC12A" evidence="8">
    <location>
        <begin position="59"/>
        <end position="520"/>
    </location>
</feature>
<dbReference type="PROSITE" id="PS00218">
    <property type="entry name" value="AMINO_ACID_PERMEASE_1"/>
    <property type="match status" value="1"/>
</dbReference>
<keyword evidence="3 7" id="KW-0812">Transmembrane</keyword>
<keyword evidence="2" id="KW-0813">Transport</keyword>
<feature type="transmembrane region" description="Helical" evidence="7">
    <location>
        <begin position="389"/>
        <end position="406"/>
    </location>
</feature>
<evidence type="ECO:0000313" key="10">
    <source>
        <dbReference type="Proteomes" id="UP001164743"/>
    </source>
</evidence>
<dbReference type="InterPro" id="IPR004840">
    <property type="entry name" value="Amino_acid_permease_CS"/>
</dbReference>
<protein>
    <recommendedName>
        <fullName evidence="8">Amino acid permease/ SLC12A domain-containing protein</fullName>
    </recommendedName>
</protein>
<keyword evidence="10" id="KW-1185">Reference proteome</keyword>
<evidence type="ECO:0000256" key="5">
    <source>
        <dbReference type="ARBA" id="ARBA00022989"/>
    </source>
</evidence>
<feature type="transmembrane region" description="Helical" evidence="7">
    <location>
        <begin position="59"/>
        <end position="77"/>
    </location>
</feature>
<feature type="transmembrane region" description="Helical" evidence="7">
    <location>
        <begin position="556"/>
        <end position="577"/>
    </location>
</feature>
<evidence type="ECO:0000256" key="3">
    <source>
        <dbReference type="ARBA" id="ARBA00022692"/>
    </source>
</evidence>
<keyword evidence="4" id="KW-0029">Amino-acid transport</keyword>
<evidence type="ECO:0000256" key="6">
    <source>
        <dbReference type="ARBA" id="ARBA00023136"/>
    </source>
</evidence>